<proteinExistence type="predicted"/>
<dbReference type="GO" id="GO:0032968">
    <property type="term" value="P:positive regulation of transcription elongation by RNA polymerase II"/>
    <property type="evidence" value="ECO:0007669"/>
    <property type="project" value="TreeGrafter"/>
</dbReference>
<evidence type="ECO:0000313" key="3">
    <source>
        <dbReference type="EMBL" id="KAK7877122.1"/>
    </source>
</evidence>
<accession>A0AAW0MEL0</accession>
<dbReference type="GO" id="GO:0042795">
    <property type="term" value="P:snRNA transcription by RNA polymerase II"/>
    <property type="evidence" value="ECO:0007669"/>
    <property type="project" value="TreeGrafter"/>
</dbReference>
<feature type="domain" description="RNA polymerase II elongation factor ELL N-terminal" evidence="2">
    <location>
        <begin position="4"/>
        <end position="243"/>
    </location>
</feature>
<evidence type="ECO:0000256" key="1">
    <source>
        <dbReference type="SAM" id="MobiDB-lite"/>
    </source>
</evidence>
<evidence type="ECO:0000259" key="2">
    <source>
        <dbReference type="Pfam" id="PF10390"/>
    </source>
</evidence>
<dbReference type="GO" id="GO:0008023">
    <property type="term" value="C:transcription elongation factor complex"/>
    <property type="evidence" value="ECO:0007669"/>
    <property type="project" value="InterPro"/>
</dbReference>
<dbReference type="Gene3D" id="1.10.10.2670">
    <property type="entry name" value="E3 ubiquitin-protein ligase"/>
    <property type="match status" value="1"/>
</dbReference>
<dbReference type="EMBL" id="JBBPFD010000721">
    <property type="protein sequence ID" value="KAK7877122.1"/>
    <property type="molecule type" value="Genomic_DNA"/>
</dbReference>
<dbReference type="PANTHER" id="PTHR23288">
    <property type="entry name" value="OCCLUDIN AND RNA POLYMERASE II ELONGATION FACTOR ELL"/>
    <property type="match status" value="1"/>
</dbReference>
<organism evidence="3 4">
    <name type="scientific">Mugilogobius chulae</name>
    <name type="common">yellowstripe goby</name>
    <dbReference type="NCBI Taxonomy" id="88201"/>
    <lineage>
        <taxon>Eukaryota</taxon>
        <taxon>Metazoa</taxon>
        <taxon>Chordata</taxon>
        <taxon>Craniata</taxon>
        <taxon>Vertebrata</taxon>
        <taxon>Euteleostomi</taxon>
        <taxon>Actinopterygii</taxon>
        <taxon>Neopterygii</taxon>
        <taxon>Teleostei</taxon>
        <taxon>Neoteleostei</taxon>
        <taxon>Acanthomorphata</taxon>
        <taxon>Gobiaria</taxon>
        <taxon>Gobiiformes</taxon>
        <taxon>Gobioidei</taxon>
        <taxon>Gobiidae</taxon>
        <taxon>Gobionellinae</taxon>
        <taxon>Mugilogobius</taxon>
    </lineage>
</organism>
<dbReference type="InterPro" id="IPR036390">
    <property type="entry name" value="WH_DNA-bd_sf"/>
</dbReference>
<sequence length="277" mass="30664">NEAGVQPRIQFKGLQGRIQIPRSSSSSSELQTFDFYLSNVAKDNPQGSFESLQQHQSSSGAPRLSLLAPVQTKLTVCATNDSYQATKERMTQAVEDTKERQAKEIKPGSKFRGKPVQVRKPVLSGADVVPERKRSTPINPANTLRKCLSNNAVSQRPLRDRILHLLALRSYKKLELLARLQRDGISQKDRASVGTTLQQVAVLNTKENSYSLKDFMYRDVQKDWPGFTEDERVQAERNVARKLGLSAEPTPSSSSPNHSAPSCSPQVTDGNTSDSTI</sequence>
<dbReference type="Proteomes" id="UP001460270">
    <property type="component" value="Unassembled WGS sequence"/>
</dbReference>
<comment type="caution">
    <text evidence="3">The sequence shown here is derived from an EMBL/GenBank/DDBJ whole genome shotgun (WGS) entry which is preliminary data.</text>
</comment>
<dbReference type="PANTHER" id="PTHR23288:SF8">
    <property type="entry name" value="RNA POLYMERASE II ELONGATION FACTOR ELL2"/>
    <property type="match status" value="1"/>
</dbReference>
<feature type="compositionally biased region" description="Low complexity" evidence="1">
    <location>
        <begin position="249"/>
        <end position="265"/>
    </location>
</feature>
<dbReference type="GO" id="GO:0000987">
    <property type="term" value="F:cis-regulatory region sequence-specific DNA binding"/>
    <property type="evidence" value="ECO:0007669"/>
    <property type="project" value="TreeGrafter"/>
</dbReference>
<name>A0AAW0MEL0_9GOBI</name>
<evidence type="ECO:0000313" key="4">
    <source>
        <dbReference type="Proteomes" id="UP001460270"/>
    </source>
</evidence>
<reference evidence="4" key="1">
    <citation type="submission" date="2024-04" db="EMBL/GenBank/DDBJ databases">
        <title>Salinicola lusitanus LLJ914,a marine bacterium isolated from the Okinawa Trough.</title>
        <authorList>
            <person name="Li J."/>
        </authorList>
    </citation>
    <scope>NUCLEOTIDE SEQUENCE [LARGE SCALE GENOMIC DNA]</scope>
</reference>
<keyword evidence="4" id="KW-1185">Reference proteome</keyword>
<dbReference type="InterPro" id="IPR031176">
    <property type="entry name" value="ELL/occludin"/>
</dbReference>
<dbReference type="InterPro" id="IPR019464">
    <property type="entry name" value="ELL_N"/>
</dbReference>
<feature type="compositionally biased region" description="Polar residues" evidence="1">
    <location>
        <begin position="266"/>
        <end position="277"/>
    </location>
</feature>
<dbReference type="SUPFAM" id="SSF46785">
    <property type="entry name" value="Winged helix' DNA-binding domain"/>
    <property type="match status" value="1"/>
</dbReference>
<feature type="region of interest" description="Disordered" evidence="1">
    <location>
        <begin position="239"/>
        <end position="277"/>
    </location>
</feature>
<gene>
    <name evidence="3" type="ORF">WMY93_032174</name>
</gene>
<protein>
    <recommendedName>
        <fullName evidence="2">RNA polymerase II elongation factor ELL N-terminal domain-containing protein</fullName>
    </recommendedName>
</protein>
<dbReference type="InterPro" id="IPR042065">
    <property type="entry name" value="E3_ELL-like"/>
</dbReference>
<dbReference type="AlphaFoldDB" id="A0AAW0MEL0"/>
<dbReference type="Pfam" id="PF10390">
    <property type="entry name" value="ELL"/>
    <property type="match status" value="1"/>
</dbReference>
<feature type="non-terminal residue" evidence="3">
    <location>
        <position position="1"/>
    </location>
</feature>
<dbReference type="GO" id="GO:0006368">
    <property type="term" value="P:transcription elongation by RNA polymerase II"/>
    <property type="evidence" value="ECO:0007669"/>
    <property type="project" value="InterPro"/>
</dbReference>